<comment type="caution">
    <text evidence="8">The sequence shown here is derived from an EMBL/GenBank/DDBJ whole genome shotgun (WGS) entry which is preliminary data.</text>
</comment>
<dbReference type="EMBL" id="PRLK01000001">
    <property type="protein sequence ID" value="RYC72954.1"/>
    <property type="molecule type" value="Genomic_DNA"/>
</dbReference>
<feature type="transmembrane region" description="Helical" evidence="6">
    <location>
        <begin position="6"/>
        <end position="27"/>
    </location>
</feature>
<evidence type="ECO:0000256" key="6">
    <source>
        <dbReference type="SAM" id="Phobius"/>
    </source>
</evidence>
<keyword evidence="3 6" id="KW-0812">Transmembrane</keyword>
<dbReference type="Pfam" id="PF03772">
    <property type="entry name" value="Competence"/>
    <property type="match status" value="1"/>
</dbReference>
<feature type="transmembrane region" description="Helical" evidence="6">
    <location>
        <begin position="252"/>
        <end position="274"/>
    </location>
</feature>
<evidence type="ECO:0000313" key="8">
    <source>
        <dbReference type="EMBL" id="RYC72954.1"/>
    </source>
</evidence>
<feature type="transmembrane region" description="Helical" evidence="6">
    <location>
        <begin position="412"/>
        <end position="431"/>
    </location>
</feature>
<protein>
    <recommendedName>
        <fullName evidence="7">ComEC/Rec2-related protein domain-containing protein</fullName>
    </recommendedName>
</protein>
<evidence type="ECO:0000256" key="1">
    <source>
        <dbReference type="ARBA" id="ARBA00004651"/>
    </source>
</evidence>
<dbReference type="Proteomes" id="UP001190925">
    <property type="component" value="Unassembled WGS sequence"/>
</dbReference>
<proteinExistence type="predicted"/>
<feature type="transmembrane region" description="Helical" evidence="6">
    <location>
        <begin position="222"/>
        <end position="240"/>
    </location>
</feature>
<feature type="transmembrane region" description="Helical" evidence="6">
    <location>
        <begin position="39"/>
        <end position="72"/>
    </location>
</feature>
<dbReference type="RefSeq" id="WP_129718489.1">
    <property type="nucleotide sequence ID" value="NZ_PRLK01000001.1"/>
</dbReference>
<organism evidence="8 9">
    <name type="scientific">Candidatus Nanogingivalis gingivitcus</name>
    <dbReference type="NCBI Taxonomy" id="2171992"/>
    <lineage>
        <taxon>Bacteria</taxon>
        <taxon>Candidatus Saccharimonadota</taxon>
        <taxon>Candidatus Nanosyncoccalia</taxon>
        <taxon>Candidatus Nanogingivales</taxon>
        <taxon>Candidatus Nanogingivalaceae</taxon>
        <taxon>Candidatus Nanogingivalis</taxon>
    </lineage>
</organism>
<keyword evidence="4 6" id="KW-1133">Transmembrane helix</keyword>
<dbReference type="PANTHER" id="PTHR30619:SF1">
    <property type="entry name" value="RECOMBINATION PROTEIN 2"/>
    <property type="match status" value="1"/>
</dbReference>
<feature type="transmembrane region" description="Helical" evidence="6">
    <location>
        <begin position="349"/>
        <end position="372"/>
    </location>
</feature>
<feature type="transmembrane region" description="Helical" evidence="6">
    <location>
        <begin position="384"/>
        <end position="406"/>
    </location>
</feature>
<evidence type="ECO:0000256" key="3">
    <source>
        <dbReference type="ARBA" id="ARBA00022692"/>
    </source>
</evidence>
<feature type="transmembrane region" description="Helical" evidence="6">
    <location>
        <begin position="443"/>
        <end position="462"/>
    </location>
</feature>
<feature type="transmembrane region" description="Helical" evidence="6">
    <location>
        <begin position="317"/>
        <end position="337"/>
    </location>
</feature>
<reference evidence="8 9" key="1">
    <citation type="journal article" date="2018" name="bioRxiv">
        <title>Evidence of independent acquisition and adaption of ultra-small bacteria to human hosts across the highly diverse yet reduced genomes of the phylum Saccharibacteria.</title>
        <authorList>
            <person name="McLean J.S."/>
            <person name="Bor B."/>
            <person name="To T.T."/>
            <person name="Liu Q."/>
            <person name="Kearns K.A."/>
            <person name="Solden L.M."/>
            <person name="Wrighton K.C."/>
            <person name="He X."/>
            <person name="Shi W."/>
        </authorList>
    </citation>
    <scope>NUCLEOTIDE SEQUENCE [LARGE SCALE GENOMIC DNA]</scope>
    <source>
        <strain evidence="8 9">TM7_CMJM_G6_1_HOT_870</strain>
    </source>
</reference>
<evidence type="ECO:0000313" key="9">
    <source>
        <dbReference type="Proteomes" id="UP001190925"/>
    </source>
</evidence>
<dbReference type="SUPFAM" id="SSF81665">
    <property type="entry name" value="Calcium ATPase, transmembrane domain M"/>
    <property type="match status" value="1"/>
</dbReference>
<evidence type="ECO:0000256" key="4">
    <source>
        <dbReference type="ARBA" id="ARBA00022989"/>
    </source>
</evidence>
<evidence type="ECO:0000259" key="7">
    <source>
        <dbReference type="Pfam" id="PF03772"/>
    </source>
</evidence>
<gene>
    <name evidence="8" type="ORF">G6CMJM_00056</name>
</gene>
<evidence type="ECO:0000256" key="2">
    <source>
        <dbReference type="ARBA" id="ARBA00022475"/>
    </source>
</evidence>
<comment type="subcellular location">
    <subcellularLocation>
        <location evidence="1">Cell membrane</location>
        <topology evidence="1">Multi-pass membrane protein</topology>
    </subcellularLocation>
</comment>
<dbReference type="PANTHER" id="PTHR30619">
    <property type="entry name" value="DNA INTERNALIZATION/COMPETENCE PROTEIN COMEC/REC2"/>
    <property type="match status" value="1"/>
</dbReference>
<feature type="transmembrane region" description="Helical" evidence="6">
    <location>
        <begin position="294"/>
        <end position="310"/>
    </location>
</feature>
<keyword evidence="2" id="KW-1003">Cell membrane</keyword>
<dbReference type="NCBIfam" id="TIGR00360">
    <property type="entry name" value="ComEC_N-term"/>
    <property type="match status" value="1"/>
</dbReference>
<dbReference type="InterPro" id="IPR052159">
    <property type="entry name" value="Competence_DNA_uptake"/>
</dbReference>
<keyword evidence="9" id="KW-1185">Reference proteome</keyword>
<keyword evidence="5 6" id="KW-0472">Membrane</keyword>
<reference evidence="8 9" key="2">
    <citation type="journal article" date="2020" name="Cell Rep.">
        <title>Acquisition and Adaptation of Ultra-small Parasitic Reduced Genome Bacteria to Mammalian Hosts.</title>
        <authorList>
            <person name="McLean J.S."/>
            <person name="Bor B."/>
            <person name="Kerns K.A."/>
            <person name="Liu Q."/>
            <person name="To T.T."/>
            <person name="Solden L."/>
            <person name="Hendrickson E.L."/>
            <person name="Wrighton K."/>
            <person name="Shi W."/>
            <person name="He X."/>
        </authorList>
    </citation>
    <scope>NUCLEOTIDE SEQUENCE [LARGE SCALE GENOMIC DNA]</scope>
    <source>
        <strain evidence="8 9">TM7_CMJM_G6_1_HOT_870</strain>
    </source>
</reference>
<sequence length="472" mass="53724">MSNNTRGYKLIITFCIAIVFFCFILNFVKISSFRDISWLFLAILLFILAIYVKQVSMVAIIFSALFLCFWRYSSVNYDKTVLSQLFGSSVNIQGVVMDDPEEDENGIKIKISTEDVASSKIKTIALVRITDKNKNIKRSDKIELKGKIVKSNFSSYDGIVKKAKIINIIPSVDIARDFRDWASKNIQNYIHGEEGSLGLGYLLGEKKKISADLQENLRKTSLSHIVVASGYNLTILVLFVRRIFENKNRRMALLISLASTTFFMLMIGLSASMLRAGLVSTLGLFLWYYGRLSRPYSLLLFVASLTLIINPNNMLDLSWQLSFAAFFGVLILSPLIHDFLTPQKYKTNIFFQLFIETLSAQIMTVPIIALYFGTFSFISIITNMVILPLLPITMFFIFMVGLLFFIPTLATIFAVISNAILKLQIAIINLFASFPIAQSKFKINLQFLLCYYVIIVLLIIFLEYKNKRNYFG</sequence>
<dbReference type="InterPro" id="IPR023298">
    <property type="entry name" value="ATPase_P-typ_TM_dom_sf"/>
</dbReference>
<accession>A0ABY0FKS2</accession>
<feature type="domain" description="ComEC/Rec2-related protein" evidence="7">
    <location>
        <begin position="202"/>
        <end position="462"/>
    </location>
</feature>
<dbReference type="InterPro" id="IPR004477">
    <property type="entry name" value="ComEC_N"/>
</dbReference>
<evidence type="ECO:0000256" key="5">
    <source>
        <dbReference type="ARBA" id="ARBA00023136"/>
    </source>
</evidence>
<name>A0ABY0FKS2_9BACT</name>